<feature type="signal peptide" evidence="1">
    <location>
        <begin position="1"/>
        <end position="20"/>
    </location>
</feature>
<organism evidence="2 3">
    <name type="scientific">Cupriavidus basilensis</name>
    <dbReference type="NCBI Taxonomy" id="68895"/>
    <lineage>
        <taxon>Bacteria</taxon>
        <taxon>Pseudomonadati</taxon>
        <taxon>Pseudomonadota</taxon>
        <taxon>Betaproteobacteria</taxon>
        <taxon>Burkholderiales</taxon>
        <taxon>Burkholderiaceae</taxon>
        <taxon>Cupriavidus</taxon>
    </lineage>
</organism>
<keyword evidence="1" id="KW-0732">Signal</keyword>
<evidence type="ECO:0000313" key="3">
    <source>
        <dbReference type="Proteomes" id="UP000031843"/>
    </source>
</evidence>
<gene>
    <name evidence="2" type="ORF">RR42_m1983</name>
</gene>
<accession>A0A0C4Y8U8</accession>
<name>A0A0C4Y8U8_9BURK</name>
<evidence type="ECO:0000256" key="1">
    <source>
        <dbReference type="SAM" id="SignalP"/>
    </source>
</evidence>
<dbReference type="AlphaFoldDB" id="A0A0C4Y8U8"/>
<proteinExistence type="predicted"/>
<dbReference type="KEGG" id="cbw:RR42_m1983"/>
<evidence type="ECO:0000313" key="2">
    <source>
        <dbReference type="EMBL" id="AJG19378.1"/>
    </source>
</evidence>
<protein>
    <submittedName>
        <fullName evidence="2">Uncharacterized protein</fullName>
    </submittedName>
</protein>
<dbReference type="EMBL" id="CP010536">
    <property type="protein sequence ID" value="AJG19378.1"/>
    <property type="molecule type" value="Genomic_DNA"/>
</dbReference>
<feature type="chain" id="PRO_5002181524" evidence="1">
    <location>
        <begin position="21"/>
        <end position="39"/>
    </location>
</feature>
<dbReference type="Proteomes" id="UP000031843">
    <property type="component" value="Chromosome main"/>
</dbReference>
<sequence length="39" mass="4191">MRWRPALLIAALIVSVSAEAIPAKASAMTPQAIKQKEQT</sequence>
<keyword evidence="3" id="KW-1185">Reference proteome</keyword>
<reference evidence="2 3" key="1">
    <citation type="journal article" date="2015" name="Genome Announc.">
        <title>Complete Genome Sequence of Cupriavidus basilensis 4G11, Isolated from the Oak Ridge Field Research Center Site.</title>
        <authorList>
            <person name="Ray J."/>
            <person name="Waters R.J."/>
            <person name="Skerker J.M."/>
            <person name="Kuehl J.V."/>
            <person name="Price M.N."/>
            <person name="Huang J."/>
            <person name="Chakraborty R."/>
            <person name="Arkin A.P."/>
            <person name="Deutschbauer A."/>
        </authorList>
    </citation>
    <scope>NUCLEOTIDE SEQUENCE [LARGE SCALE GENOMIC DNA]</scope>
    <source>
        <strain evidence="2">4G11</strain>
    </source>
</reference>